<evidence type="ECO:0000256" key="11">
    <source>
        <dbReference type="PIRSR" id="PIRSR601461-2"/>
    </source>
</evidence>
<comment type="similarity">
    <text evidence="2 12">Belongs to the peptidase A1 family.</text>
</comment>
<dbReference type="STRING" id="1160509.A0A3N4I5M7"/>
<dbReference type="Proteomes" id="UP000275078">
    <property type="component" value="Unassembled WGS sequence"/>
</dbReference>
<reference evidence="14 15" key="1">
    <citation type="journal article" date="2018" name="Nat. Ecol. Evol.">
        <title>Pezizomycetes genomes reveal the molecular basis of ectomycorrhizal truffle lifestyle.</title>
        <authorList>
            <person name="Murat C."/>
            <person name="Payen T."/>
            <person name="Noel B."/>
            <person name="Kuo A."/>
            <person name="Morin E."/>
            <person name="Chen J."/>
            <person name="Kohler A."/>
            <person name="Krizsan K."/>
            <person name="Balestrini R."/>
            <person name="Da Silva C."/>
            <person name="Montanini B."/>
            <person name="Hainaut M."/>
            <person name="Levati E."/>
            <person name="Barry K.W."/>
            <person name="Belfiori B."/>
            <person name="Cichocki N."/>
            <person name="Clum A."/>
            <person name="Dockter R.B."/>
            <person name="Fauchery L."/>
            <person name="Guy J."/>
            <person name="Iotti M."/>
            <person name="Le Tacon F."/>
            <person name="Lindquist E.A."/>
            <person name="Lipzen A."/>
            <person name="Malagnac F."/>
            <person name="Mello A."/>
            <person name="Molinier V."/>
            <person name="Miyauchi S."/>
            <person name="Poulain J."/>
            <person name="Riccioni C."/>
            <person name="Rubini A."/>
            <person name="Sitrit Y."/>
            <person name="Splivallo R."/>
            <person name="Traeger S."/>
            <person name="Wang M."/>
            <person name="Zifcakova L."/>
            <person name="Wipf D."/>
            <person name="Zambonelli A."/>
            <person name="Paolocci F."/>
            <person name="Nowrousian M."/>
            <person name="Ottonello S."/>
            <person name="Baldrian P."/>
            <person name="Spatafora J.W."/>
            <person name="Henrissat B."/>
            <person name="Nagy L.G."/>
            <person name="Aury J.M."/>
            <person name="Wincker P."/>
            <person name="Grigoriev I.V."/>
            <person name="Bonfante P."/>
            <person name="Martin F.M."/>
        </authorList>
    </citation>
    <scope>NUCLEOTIDE SEQUENCE [LARGE SCALE GENOMIC DNA]</scope>
    <source>
        <strain evidence="14 15">RN42</strain>
    </source>
</reference>
<dbReference type="SUPFAM" id="SSF50630">
    <property type="entry name" value="Acid proteases"/>
    <property type="match status" value="1"/>
</dbReference>
<dbReference type="InterPro" id="IPR001461">
    <property type="entry name" value="Aspartic_peptidase_A1"/>
</dbReference>
<feature type="disulfide bond" evidence="11">
    <location>
        <begin position="110"/>
        <end position="115"/>
    </location>
</feature>
<keyword evidence="15" id="KW-1185">Reference proteome</keyword>
<dbReference type="Gene3D" id="2.40.70.10">
    <property type="entry name" value="Acid Proteases"/>
    <property type="match status" value="2"/>
</dbReference>
<comment type="subcellular location">
    <subcellularLocation>
        <location evidence="1">Vacuole</location>
    </subcellularLocation>
</comment>
<feature type="domain" description="Peptidase A1" evidence="13">
    <location>
        <begin position="79"/>
        <end position="386"/>
    </location>
</feature>
<keyword evidence="8 11" id="KW-1015">Disulfide bond</keyword>
<feature type="disulfide bond" evidence="11">
    <location>
        <begin position="312"/>
        <end position="345"/>
    </location>
</feature>
<dbReference type="AlphaFoldDB" id="A0A3N4I5M7"/>
<evidence type="ECO:0000256" key="5">
    <source>
        <dbReference type="ARBA" id="ARBA00022729"/>
    </source>
</evidence>
<dbReference type="InterPro" id="IPR001969">
    <property type="entry name" value="Aspartic_peptidase_AS"/>
</dbReference>
<evidence type="ECO:0000256" key="6">
    <source>
        <dbReference type="ARBA" id="ARBA00022750"/>
    </source>
</evidence>
<dbReference type="PANTHER" id="PTHR47966:SF51">
    <property type="entry name" value="BETA-SITE APP-CLEAVING ENZYME, ISOFORM A-RELATED"/>
    <property type="match status" value="1"/>
</dbReference>
<keyword evidence="6 12" id="KW-0064">Aspartyl protease</keyword>
<dbReference type="InterPro" id="IPR021109">
    <property type="entry name" value="Peptidase_aspartic_dom_sf"/>
</dbReference>
<proteinExistence type="inferred from homology"/>
<feature type="active site" evidence="10">
    <location>
        <position position="97"/>
    </location>
</feature>
<accession>A0A3N4I5M7</accession>
<evidence type="ECO:0000256" key="10">
    <source>
        <dbReference type="PIRSR" id="PIRSR601461-1"/>
    </source>
</evidence>
<keyword evidence="3" id="KW-0926">Vacuole</keyword>
<dbReference type="InterPro" id="IPR033121">
    <property type="entry name" value="PEPTIDASE_A1"/>
</dbReference>
<keyword evidence="7 12" id="KW-0378">Hydrolase</keyword>
<dbReference type="EMBL" id="ML119685">
    <property type="protein sequence ID" value="RPA80757.1"/>
    <property type="molecule type" value="Genomic_DNA"/>
</dbReference>
<dbReference type="Pfam" id="PF00026">
    <property type="entry name" value="Asp"/>
    <property type="match status" value="1"/>
</dbReference>
<evidence type="ECO:0000256" key="12">
    <source>
        <dbReference type="RuleBase" id="RU000454"/>
    </source>
</evidence>
<dbReference type="PANTHER" id="PTHR47966">
    <property type="entry name" value="BETA-SITE APP-CLEAVING ENZYME, ISOFORM A-RELATED"/>
    <property type="match status" value="1"/>
</dbReference>
<evidence type="ECO:0000256" key="9">
    <source>
        <dbReference type="ARBA" id="ARBA00023180"/>
    </source>
</evidence>
<dbReference type="PROSITE" id="PS00141">
    <property type="entry name" value="ASP_PROTEASE"/>
    <property type="match status" value="2"/>
</dbReference>
<evidence type="ECO:0000256" key="4">
    <source>
        <dbReference type="ARBA" id="ARBA00022670"/>
    </source>
</evidence>
<dbReference type="GO" id="GO:0000324">
    <property type="term" value="C:fungal-type vacuole"/>
    <property type="evidence" value="ECO:0007669"/>
    <property type="project" value="TreeGrafter"/>
</dbReference>
<organism evidence="14 15">
    <name type="scientific">Ascobolus immersus RN42</name>
    <dbReference type="NCBI Taxonomy" id="1160509"/>
    <lineage>
        <taxon>Eukaryota</taxon>
        <taxon>Fungi</taxon>
        <taxon>Dikarya</taxon>
        <taxon>Ascomycota</taxon>
        <taxon>Pezizomycotina</taxon>
        <taxon>Pezizomycetes</taxon>
        <taxon>Pezizales</taxon>
        <taxon>Ascobolaceae</taxon>
        <taxon>Ascobolus</taxon>
    </lineage>
</organism>
<evidence type="ECO:0000256" key="1">
    <source>
        <dbReference type="ARBA" id="ARBA00004116"/>
    </source>
</evidence>
<dbReference type="GO" id="GO:0004190">
    <property type="term" value="F:aspartic-type endopeptidase activity"/>
    <property type="evidence" value="ECO:0007669"/>
    <property type="project" value="UniProtKB-KW"/>
</dbReference>
<evidence type="ECO:0000256" key="2">
    <source>
        <dbReference type="ARBA" id="ARBA00007447"/>
    </source>
</evidence>
<evidence type="ECO:0000256" key="8">
    <source>
        <dbReference type="ARBA" id="ARBA00023157"/>
    </source>
</evidence>
<evidence type="ECO:0000256" key="7">
    <source>
        <dbReference type="ARBA" id="ARBA00022801"/>
    </source>
</evidence>
<feature type="active site" evidence="10">
    <location>
        <position position="278"/>
    </location>
</feature>
<keyword evidence="4 12" id="KW-0645">Protease</keyword>
<keyword evidence="9" id="KW-0325">Glycoprotein</keyword>
<evidence type="ECO:0000313" key="15">
    <source>
        <dbReference type="Proteomes" id="UP000275078"/>
    </source>
</evidence>
<dbReference type="GO" id="GO:0006508">
    <property type="term" value="P:proteolysis"/>
    <property type="evidence" value="ECO:0007669"/>
    <property type="project" value="UniProtKB-KW"/>
</dbReference>
<dbReference type="PROSITE" id="PS51767">
    <property type="entry name" value="PEPTIDASE_A1"/>
    <property type="match status" value="1"/>
</dbReference>
<evidence type="ECO:0000256" key="3">
    <source>
        <dbReference type="ARBA" id="ARBA00022554"/>
    </source>
</evidence>
<dbReference type="PRINTS" id="PR00792">
    <property type="entry name" value="PEPSIN"/>
</dbReference>
<name>A0A3N4I5M7_ASCIM</name>
<dbReference type="FunFam" id="2.40.70.10:FF:000002">
    <property type="entry name" value="Vacuolar aspartic proteinase"/>
    <property type="match status" value="1"/>
</dbReference>
<keyword evidence="5" id="KW-0732">Signal</keyword>
<evidence type="ECO:0000313" key="14">
    <source>
        <dbReference type="EMBL" id="RPA80757.1"/>
    </source>
</evidence>
<evidence type="ECO:0000259" key="13">
    <source>
        <dbReference type="PROSITE" id="PS51767"/>
    </source>
</evidence>
<sequence length="390" mass="42577">MASALAGSAFAGTHKMSLKKVPLSEQLSMNDISTQMKHLGQKYLGLRPDRLKEEMFKTENFDMTGGHVVPINNFLNAQYYSEIDIGTPAQTFKVVLDTGSSNLWVPSKKCGSIACYLHKTYDADASSTYKANGTSFEIVYGSGSMKGFVSQDTLKIGDLLVEKQDFAEAVEEPGLAFAFGRFDGILGLGYDTISVNGIVPPFYNLVNQGSLDKAVFSFYLGDTEGESEVMFGGVDESHYEGKMIKIPLRRKAYWEVELNSIKFGKEEAGMENTGAILDTGTSLIALPAALAELLNKEIGAKKGWNGQYSVECDKRDSLPDLSFKLGGHDFPISPYDYILEVSGSCISAFMGMDFPEPVGPLVILGDAFLRKWYSVYDLENNAVGLAKSKA</sequence>
<gene>
    <name evidence="14" type="ORF">BJ508DRAFT_415227</name>
</gene>
<dbReference type="FunFam" id="2.40.70.10:FF:000036">
    <property type="entry name" value="Vacuolar aspartic protease"/>
    <property type="match status" value="1"/>
</dbReference>
<dbReference type="OrthoDB" id="771136at2759"/>
<protein>
    <submittedName>
        <fullName evidence="14">Asp-domain-containing protein</fullName>
    </submittedName>
</protein>